<proteinExistence type="inferred from homology"/>
<dbReference type="GO" id="GO:0006457">
    <property type="term" value="P:protein folding"/>
    <property type="evidence" value="ECO:0007669"/>
    <property type="project" value="TreeGrafter"/>
</dbReference>
<dbReference type="Proteomes" id="UP001431209">
    <property type="component" value="Unassembled WGS sequence"/>
</dbReference>
<evidence type="ECO:0000313" key="3">
    <source>
        <dbReference type="Proteomes" id="UP001431209"/>
    </source>
</evidence>
<keyword evidence="3" id="KW-1185">Reference proteome</keyword>
<evidence type="ECO:0008006" key="4">
    <source>
        <dbReference type="Google" id="ProtNLM"/>
    </source>
</evidence>
<accession>A0AAW2ZDD6</accession>
<sequence length="539" mass="62564">IILLILYVIHAKQTESLVYTLTDQNFSNTTQSYNHSIILCRNPWDTIADDKMIIINQLAHHFQDLKTSKELCFGSLDIRSNPETQKHYSLIVSPLLLLFRNGTLVSEYKWVTTRSDDMVKVIERFLVNKDITDLTHQSHQQRKDFFTKDENTIIGFFTFESHLSEDEGALVALSFEDVHESYVLTSELLRYEFNFALISSTHQNVLNVTNATTINNSFGDEMIVEERDTSRSLYLLVDDFLTVYNVSNRDEVLQELSKSDDPKGFITAYNREKNILRVFPSHLTYIQLGDWIVDNIHNVITEMTTRRFQRDMNKKLPVSILFSNDESDLSIYRSAVINMDTSVKHTFMNGFKFASLKKRIYPTGFGTNKTLPIFVIDPVKKRIHKCENCYSKEKIIHFLKGWWKVKHYRLSTPSTQPHKLSHDTLKELLHTQCTNEKNISFLLIYSSSCVTSRQVRFEYESIRDQNKNTTFYTIDSTYNDLPFKVDQVPKIVLLTAGGTNGKLNCNVLKKTSSYKRNNIEGLGEWVEKNIKKLNATLDQ</sequence>
<dbReference type="EMBL" id="JAOPGA020001388">
    <property type="protein sequence ID" value="KAL0487937.1"/>
    <property type="molecule type" value="Genomic_DNA"/>
</dbReference>
<gene>
    <name evidence="2" type="ORF">AKO1_015288</name>
</gene>
<dbReference type="GO" id="GO:0034976">
    <property type="term" value="P:response to endoplasmic reticulum stress"/>
    <property type="evidence" value="ECO:0007669"/>
    <property type="project" value="TreeGrafter"/>
</dbReference>
<dbReference type="GO" id="GO:0005783">
    <property type="term" value="C:endoplasmic reticulum"/>
    <property type="evidence" value="ECO:0007669"/>
    <property type="project" value="TreeGrafter"/>
</dbReference>
<comment type="caution">
    <text evidence="2">The sequence shown here is derived from an EMBL/GenBank/DDBJ whole genome shotgun (WGS) entry which is preliminary data.</text>
</comment>
<name>A0AAW2ZDD6_9EUKA</name>
<dbReference type="AlphaFoldDB" id="A0AAW2ZDD6"/>
<evidence type="ECO:0000256" key="1">
    <source>
        <dbReference type="ARBA" id="ARBA00006347"/>
    </source>
</evidence>
<dbReference type="Gene3D" id="3.40.30.10">
    <property type="entry name" value="Glutaredoxin"/>
    <property type="match status" value="2"/>
</dbReference>
<reference evidence="2 3" key="1">
    <citation type="submission" date="2024-03" db="EMBL/GenBank/DDBJ databases">
        <title>The Acrasis kona genome and developmental transcriptomes reveal deep origins of eukaryotic multicellular pathways.</title>
        <authorList>
            <person name="Sheikh S."/>
            <person name="Fu C.-J."/>
            <person name="Brown M.W."/>
            <person name="Baldauf S.L."/>
        </authorList>
    </citation>
    <scope>NUCLEOTIDE SEQUENCE [LARGE SCALE GENOMIC DNA]</scope>
    <source>
        <strain evidence="2 3">ATCC MYA-3509</strain>
    </source>
</reference>
<dbReference type="GO" id="GO:0003756">
    <property type="term" value="F:protein disulfide isomerase activity"/>
    <property type="evidence" value="ECO:0007669"/>
    <property type="project" value="TreeGrafter"/>
</dbReference>
<dbReference type="PANTHER" id="PTHR18929">
    <property type="entry name" value="PROTEIN DISULFIDE ISOMERASE"/>
    <property type="match status" value="1"/>
</dbReference>
<dbReference type="SUPFAM" id="SSF52833">
    <property type="entry name" value="Thioredoxin-like"/>
    <property type="match status" value="2"/>
</dbReference>
<comment type="similarity">
    <text evidence="1">Belongs to the protein disulfide isomerase family.</text>
</comment>
<dbReference type="InterPro" id="IPR036249">
    <property type="entry name" value="Thioredoxin-like_sf"/>
</dbReference>
<feature type="non-terminal residue" evidence="2">
    <location>
        <position position="1"/>
    </location>
</feature>
<protein>
    <recommendedName>
        <fullName evidence="4">Thioredoxin domain-containing protein</fullName>
    </recommendedName>
</protein>
<evidence type="ECO:0000313" key="2">
    <source>
        <dbReference type="EMBL" id="KAL0487937.1"/>
    </source>
</evidence>
<organism evidence="2 3">
    <name type="scientific">Acrasis kona</name>
    <dbReference type="NCBI Taxonomy" id="1008807"/>
    <lineage>
        <taxon>Eukaryota</taxon>
        <taxon>Discoba</taxon>
        <taxon>Heterolobosea</taxon>
        <taxon>Tetramitia</taxon>
        <taxon>Eutetramitia</taxon>
        <taxon>Acrasidae</taxon>
        <taxon>Acrasis</taxon>
    </lineage>
</organism>